<proteinExistence type="predicted"/>
<dbReference type="FunCoup" id="D3B265">
    <property type="interactions" value="54"/>
</dbReference>
<accession>D3B265</accession>
<dbReference type="STRING" id="670386.D3B265"/>
<protein>
    <recommendedName>
        <fullName evidence="1">Translation elongation factor KOW-like domain-containing protein</fullName>
    </recommendedName>
</protein>
<gene>
    <name evidence="2" type="ORF">PPL_02472</name>
</gene>
<dbReference type="PANTHER" id="PTHR30053">
    <property type="entry name" value="ELONGATION FACTOR P"/>
    <property type="match status" value="1"/>
</dbReference>
<dbReference type="RefSeq" id="XP_020436554.1">
    <property type="nucleotide sequence ID" value="XM_020573459.1"/>
</dbReference>
<dbReference type="InterPro" id="IPR008991">
    <property type="entry name" value="Translation_prot_SH3-like_sf"/>
</dbReference>
<dbReference type="OMA" id="ENGRSCK"/>
<comment type="caution">
    <text evidence="2">The sequence shown here is derived from an EMBL/GenBank/DDBJ whole genome shotgun (WGS) entry which is preliminary data.</text>
</comment>
<reference evidence="2 3" key="1">
    <citation type="journal article" date="2011" name="Genome Res.">
        <title>Phylogeny-wide analysis of social amoeba genomes highlights ancient origins for complex intercellular communication.</title>
        <authorList>
            <person name="Heidel A.J."/>
            <person name="Lawal H.M."/>
            <person name="Felder M."/>
            <person name="Schilde C."/>
            <person name="Helps N.R."/>
            <person name="Tunggal B."/>
            <person name="Rivero F."/>
            <person name="John U."/>
            <person name="Schleicher M."/>
            <person name="Eichinger L."/>
            <person name="Platzer M."/>
            <person name="Noegel A.A."/>
            <person name="Schaap P."/>
            <person name="Gloeckner G."/>
        </authorList>
    </citation>
    <scope>NUCLEOTIDE SEQUENCE [LARGE SCALE GENOMIC DNA]</scope>
    <source>
        <strain evidence="3">ATCC 26659 / Pp 5 / PN500</strain>
    </source>
</reference>
<dbReference type="GeneID" id="31357997"/>
<evidence type="ECO:0000313" key="2">
    <source>
        <dbReference type="EMBL" id="EFA84440.1"/>
    </source>
</evidence>
<keyword evidence="3" id="KW-1185">Reference proteome</keyword>
<evidence type="ECO:0000259" key="1">
    <source>
        <dbReference type="Pfam" id="PF08207"/>
    </source>
</evidence>
<dbReference type="PANTHER" id="PTHR30053:SF14">
    <property type="entry name" value="TRANSLATION ELONGATION FACTOR KOW-LIKE DOMAIN-CONTAINING PROTEIN"/>
    <property type="match status" value="1"/>
</dbReference>
<organism evidence="2 3">
    <name type="scientific">Heterostelium pallidum (strain ATCC 26659 / Pp 5 / PN500)</name>
    <name type="common">Cellular slime mold</name>
    <name type="synonym">Polysphondylium pallidum</name>
    <dbReference type="NCBI Taxonomy" id="670386"/>
    <lineage>
        <taxon>Eukaryota</taxon>
        <taxon>Amoebozoa</taxon>
        <taxon>Evosea</taxon>
        <taxon>Eumycetozoa</taxon>
        <taxon>Dictyostelia</taxon>
        <taxon>Acytosteliales</taxon>
        <taxon>Acytosteliaceae</taxon>
        <taxon>Heterostelium</taxon>
    </lineage>
</organism>
<evidence type="ECO:0000313" key="3">
    <source>
        <dbReference type="Proteomes" id="UP000001396"/>
    </source>
</evidence>
<dbReference type="Gene3D" id="2.30.30.30">
    <property type="match status" value="1"/>
</dbReference>
<dbReference type="InParanoid" id="D3B265"/>
<dbReference type="GO" id="GO:0003746">
    <property type="term" value="F:translation elongation factor activity"/>
    <property type="evidence" value="ECO:0007669"/>
    <property type="project" value="TreeGrafter"/>
</dbReference>
<name>D3B265_HETP5</name>
<dbReference type="GO" id="GO:0005737">
    <property type="term" value="C:cytoplasm"/>
    <property type="evidence" value="ECO:0007669"/>
    <property type="project" value="TreeGrafter"/>
</dbReference>
<dbReference type="InterPro" id="IPR014722">
    <property type="entry name" value="Rib_uL2_dom2"/>
</dbReference>
<dbReference type="SUPFAM" id="SSF50104">
    <property type="entry name" value="Translation proteins SH3-like domain"/>
    <property type="match status" value="1"/>
</dbReference>
<feature type="domain" description="Translation elongation factor KOW-like" evidence="1">
    <location>
        <begin position="32"/>
        <end position="89"/>
    </location>
</feature>
<sequence>MMSFTSHLVRRSASRLLFNGQLQYNKRFYEIEASELKRGVMIEHKGKLLETIKTEHQKVAMRGGFILADFRNALDGTKSNYKFRSAETLEAIDLERTFYKFTEKTKEGLVFKSVDDEDAEPVVVKDAKQLGVYSHYIEYFPQDETQYSFLEYNGKVLDFRGPTEVKMHVDSISDLSNNLVLHFANGRSCKAPSHLTKGCDIMLRLPEETYVTKA</sequence>
<dbReference type="Pfam" id="PF08207">
    <property type="entry name" value="EFP_N"/>
    <property type="match status" value="1"/>
</dbReference>
<dbReference type="InterPro" id="IPR020599">
    <property type="entry name" value="Transl_elong_fac_P/YeiP"/>
</dbReference>
<dbReference type="EMBL" id="ADBJ01000009">
    <property type="protein sequence ID" value="EFA84440.1"/>
    <property type="molecule type" value="Genomic_DNA"/>
</dbReference>
<dbReference type="InterPro" id="IPR013185">
    <property type="entry name" value="Transl_elong_KOW-like"/>
</dbReference>
<dbReference type="AlphaFoldDB" id="D3B265"/>
<dbReference type="Proteomes" id="UP000001396">
    <property type="component" value="Unassembled WGS sequence"/>
</dbReference>